<organism evidence="1 2">
    <name type="scientific">Rikenella microfusus</name>
    <dbReference type="NCBI Taxonomy" id="28139"/>
    <lineage>
        <taxon>Bacteria</taxon>
        <taxon>Pseudomonadati</taxon>
        <taxon>Bacteroidota</taxon>
        <taxon>Bacteroidia</taxon>
        <taxon>Bacteroidales</taxon>
        <taxon>Rikenellaceae</taxon>
        <taxon>Rikenella</taxon>
    </lineage>
</organism>
<evidence type="ECO:0000313" key="2">
    <source>
        <dbReference type="Proteomes" id="UP000255233"/>
    </source>
</evidence>
<dbReference type="EMBL" id="UGVL01000001">
    <property type="protein sequence ID" value="SUE33704.1"/>
    <property type="molecule type" value="Genomic_DNA"/>
</dbReference>
<sequence>MTVKTGYRDCFRPILPTVMKFICHGLRLLLNLRCVRDKVRYYTVLYLFRYHIFPLIRRMDQEDIVLDSSGATLFRAVESAPFKDGLLPYFLRANDYVPDVKDFAAAFCIGIKGYAHPQDNAVKERLIDFAYTLARQLKERCRTDLIAACMFKIWGKNIDGIDSDTDRSAVLRIFAGKRSLFSHYFGLYAVRTCGTPITVYCPCEEGNYVEYSDQNNVLTVPIDKYDIPSGFFLPGFDYRFGDRWLRRAVRDGVNERFNPELSEYRNPIWMA</sequence>
<evidence type="ECO:0000313" key="1">
    <source>
        <dbReference type="EMBL" id="SUE33704.1"/>
    </source>
</evidence>
<name>A0A379MPP9_9BACT</name>
<accession>A0A379MPP9</accession>
<dbReference type="Proteomes" id="UP000255233">
    <property type="component" value="Unassembled WGS sequence"/>
</dbReference>
<reference evidence="1 2" key="1">
    <citation type="submission" date="2018-06" db="EMBL/GenBank/DDBJ databases">
        <authorList>
            <consortium name="Pathogen Informatics"/>
            <person name="Doyle S."/>
        </authorList>
    </citation>
    <scope>NUCLEOTIDE SEQUENCE [LARGE SCALE GENOMIC DNA]</scope>
    <source>
        <strain evidence="1 2">NCTC11190</strain>
    </source>
</reference>
<protein>
    <submittedName>
        <fullName evidence="1">Uncharacterized protein</fullName>
    </submittedName>
</protein>
<keyword evidence="2" id="KW-1185">Reference proteome</keyword>
<dbReference type="AlphaFoldDB" id="A0A379MPP9"/>
<gene>
    <name evidence="1" type="ORF">NCTC11190_00914</name>
</gene>
<proteinExistence type="predicted"/>